<dbReference type="RefSeq" id="WP_058966620.1">
    <property type="nucleotide sequence ID" value="NZ_CABKVM010000019.1"/>
</dbReference>
<dbReference type="EMBL" id="SLUM01000006">
    <property type="protein sequence ID" value="TCL59199.1"/>
    <property type="molecule type" value="Genomic_DNA"/>
</dbReference>
<accession>A0A4R1R1J1</accession>
<evidence type="ECO:0000313" key="3">
    <source>
        <dbReference type="Proteomes" id="UP000295184"/>
    </source>
</evidence>
<dbReference type="InterPro" id="IPR000182">
    <property type="entry name" value="GNAT_dom"/>
</dbReference>
<evidence type="ECO:0000313" key="2">
    <source>
        <dbReference type="EMBL" id="TCL59199.1"/>
    </source>
</evidence>
<protein>
    <recommendedName>
        <fullName evidence="1">N-acetyltransferase domain-containing protein</fullName>
    </recommendedName>
</protein>
<gene>
    <name evidence="2" type="ORF">EDD77_106116</name>
</gene>
<feature type="domain" description="N-acetyltransferase" evidence="1">
    <location>
        <begin position="5"/>
        <end position="150"/>
    </location>
</feature>
<name>A0A4R1R1J1_9FIRM</name>
<proteinExistence type="predicted"/>
<dbReference type="Proteomes" id="UP000295184">
    <property type="component" value="Unassembled WGS sequence"/>
</dbReference>
<sequence length="330" mass="37053">MSDSLTLRLARPEETDRVIAFINENFDWKLPLVNLPEYFNFYYHSGDALQYALAEENGELLAVAGYIRANESPAPDIWVSVWVAKKGHNGVGLDLMNAMPRLTGASVVACNNIRPKTMAFYRFLGWHADRVPHYYRLSGQATYTLARVADPTVLPVSGDLTLEQVNSPEQLAELGLPETPHTPKKDLWYLTRRYFAFPHLTYDVYCARENGVILAYLVARVVDSGCGKVLRIVDFIGRDETLPRLGKAIDNLLHAAGAEYAECYCAGIPAEVFAAAGFCERKEGSENILPNYLTPPLFENTEYYYFTSCPDQFVLFKADGDQDRPNLTVD</sequence>
<organism evidence="2 3">
    <name type="scientific">Allofournierella massiliensis</name>
    <dbReference type="NCBI Taxonomy" id="1650663"/>
    <lineage>
        <taxon>Bacteria</taxon>
        <taxon>Bacillati</taxon>
        <taxon>Bacillota</taxon>
        <taxon>Clostridia</taxon>
        <taxon>Eubacteriales</taxon>
        <taxon>Oscillospiraceae</taxon>
        <taxon>Allofournierella</taxon>
    </lineage>
</organism>
<dbReference type="PROSITE" id="PS51186">
    <property type="entry name" value="GNAT"/>
    <property type="match status" value="1"/>
</dbReference>
<evidence type="ECO:0000259" key="1">
    <source>
        <dbReference type="PROSITE" id="PS51186"/>
    </source>
</evidence>
<dbReference type="SUPFAM" id="SSF55729">
    <property type="entry name" value="Acyl-CoA N-acyltransferases (Nat)"/>
    <property type="match status" value="1"/>
</dbReference>
<dbReference type="InterPro" id="IPR016181">
    <property type="entry name" value="Acyl_CoA_acyltransferase"/>
</dbReference>
<dbReference type="OrthoDB" id="5570877at2"/>
<reference evidence="2 3" key="1">
    <citation type="submission" date="2019-03" db="EMBL/GenBank/DDBJ databases">
        <title>Genomic Encyclopedia of Type Strains, Phase IV (KMG-IV): sequencing the most valuable type-strain genomes for metagenomic binning, comparative biology and taxonomic classification.</title>
        <authorList>
            <person name="Goeker M."/>
        </authorList>
    </citation>
    <scope>NUCLEOTIDE SEQUENCE [LARGE SCALE GENOMIC DNA]</scope>
    <source>
        <strain evidence="2 3">DSM 100451</strain>
    </source>
</reference>
<dbReference type="Gene3D" id="3.40.630.30">
    <property type="match status" value="1"/>
</dbReference>
<comment type="caution">
    <text evidence="2">The sequence shown here is derived from an EMBL/GenBank/DDBJ whole genome shotgun (WGS) entry which is preliminary data.</text>
</comment>
<dbReference type="STRING" id="1650663.GCA_001486665_03179"/>
<dbReference type="AlphaFoldDB" id="A0A4R1R1J1"/>
<dbReference type="GO" id="GO:0016747">
    <property type="term" value="F:acyltransferase activity, transferring groups other than amino-acyl groups"/>
    <property type="evidence" value="ECO:0007669"/>
    <property type="project" value="InterPro"/>
</dbReference>